<dbReference type="GO" id="GO:0004864">
    <property type="term" value="F:protein phosphatase inhibitor activity"/>
    <property type="evidence" value="ECO:0007669"/>
    <property type="project" value="TreeGrafter"/>
</dbReference>
<dbReference type="PANTHER" id="PTHR31213:SF19">
    <property type="entry name" value="BET V I_MAJOR LATEX PROTEIN DOMAIN-CONTAINING PROTEIN"/>
    <property type="match status" value="1"/>
</dbReference>
<dbReference type="SUPFAM" id="SSF55961">
    <property type="entry name" value="Bet v1-like"/>
    <property type="match status" value="1"/>
</dbReference>
<dbReference type="AlphaFoldDB" id="A0AAW2XGJ8"/>
<name>A0AAW2XGJ8_9LAMI</name>
<dbReference type="PANTHER" id="PTHR31213">
    <property type="entry name" value="OS08G0374000 PROTEIN-RELATED"/>
    <property type="match status" value="1"/>
</dbReference>
<dbReference type="GO" id="GO:0005634">
    <property type="term" value="C:nucleus"/>
    <property type="evidence" value="ECO:0007669"/>
    <property type="project" value="TreeGrafter"/>
</dbReference>
<reference evidence="1" key="2">
    <citation type="journal article" date="2024" name="Plant">
        <title>Genomic evolution and insights into agronomic trait innovations of Sesamum species.</title>
        <authorList>
            <person name="Miao H."/>
            <person name="Wang L."/>
            <person name="Qu L."/>
            <person name="Liu H."/>
            <person name="Sun Y."/>
            <person name="Le M."/>
            <person name="Wang Q."/>
            <person name="Wei S."/>
            <person name="Zheng Y."/>
            <person name="Lin W."/>
            <person name="Duan Y."/>
            <person name="Cao H."/>
            <person name="Xiong S."/>
            <person name="Wang X."/>
            <person name="Wei L."/>
            <person name="Li C."/>
            <person name="Ma Q."/>
            <person name="Ju M."/>
            <person name="Zhao R."/>
            <person name="Li G."/>
            <person name="Mu C."/>
            <person name="Tian Q."/>
            <person name="Mei H."/>
            <person name="Zhang T."/>
            <person name="Gao T."/>
            <person name="Zhang H."/>
        </authorList>
    </citation>
    <scope>NUCLEOTIDE SEQUENCE</scope>
    <source>
        <strain evidence="1">KEN1</strain>
    </source>
</reference>
<sequence length="173" mass="19026">MEGSVSRKLEINVSASETWKTYGSLQLATLAVNAFPETYTGYQVLQGDGHAGTLIEVYFAPGVPGPASYKQAYTVVDDVKRVKIAPTTEGGILDQGFKSYVTRLDVKEKKGKPNECTMIGTIEYVLEDESALPLVQSSIDGLYDIMIVVAYYVITHTRTIPTQHQLTHADYIN</sequence>
<proteinExistence type="predicted"/>
<gene>
    <name evidence="1" type="ORF">Slati_1207500</name>
</gene>
<dbReference type="EMBL" id="JACGWN010000004">
    <property type="protein sequence ID" value="KAL0452294.1"/>
    <property type="molecule type" value="Genomic_DNA"/>
</dbReference>
<dbReference type="InterPro" id="IPR050279">
    <property type="entry name" value="Plant_def-hormone_signal"/>
</dbReference>
<dbReference type="GO" id="GO:0010427">
    <property type="term" value="F:abscisic acid binding"/>
    <property type="evidence" value="ECO:0007669"/>
    <property type="project" value="TreeGrafter"/>
</dbReference>
<dbReference type="GO" id="GO:0038023">
    <property type="term" value="F:signaling receptor activity"/>
    <property type="evidence" value="ECO:0007669"/>
    <property type="project" value="TreeGrafter"/>
</dbReference>
<dbReference type="GO" id="GO:0009738">
    <property type="term" value="P:abscisic acid-activated signaling pathway"/>
    <property type="evidence" value="ECO:0007669"/>
    <property type="project" value="TreeGrafter"/>
</dbReference>
<comment type="caution">
    <text evidence="1">The sequence shown here is derived from an EMBL/GenBank/DDBJ whole genome shotgun (WGS) entry which is preliminary data.</text>
</comment>
<organism evidence="1">
    <name type="scientific">Sesamum latifolium</name>
    <dbReference type="NCBI Taxonomy" id="2727402"/>
    <lineage>
        <taxon>Eukaryota</taxon>
        <taxon>Viridiplantae</taxon>
        <taxon>Streptophyta</taxon>
        <taxon>Embryophyta</taxon>
        <taxon>Tracheophyta</taxon>
        <taxon>Spermatophyta</taxon>
        <taxon>Magnoliopsida</taxon>
        <taxon>eudicotyledons</taxon>
        <taxon>Gunneridae</taxon>
        <taxon>Pentapetalae</taxon>
        <taxon>asterids</taxon>
        <taxon>lamiids</taxon>
        <taxon>Lamiales</taxon>
        <taxon>Pedaliaceae</taxon>
        <taxon>Sesamum</taxon>
    </lineage>
</organism>
<evidence type="ECO:0000313" key="1">
    <source>
        <dbReference type="EMBL" id="KAL0452294.1"/>
    </source>
</evidence>
<dbReference type="GO" id="GO:0005737">
    <property type="term" value="C:cytoplasm"/>
    <property type="evidence" value="ECO:0007669"/>
    <property type="project" value="TreeGrafter"/>
</dbReference>
<accession>A0AAW2XGJ8</accession>
<protein>
    <recommendedName>
        <fullName evidence="2">Bet v I/Major latex protein domain-containing protein</fullName>
    </recommendedName>
</protein>
<evidence type="ECO:0008006" key="2">
    <source>
        <dbReference type="Google" id="ProtNLM"/>
    </source>
</evidence>
<dbReference type="InterPro" id="IPR023393">
    <property type="entry name" value="START-like_dom_sf"/>
</dbReference>
<reference evidence="1" key="1">
    <citation type="submission" date="2020-06" db="EMBL/GenBank/DDBJ databases">
        <authorList>
            <person name="Li T."/>
            <person name="Hu X."/>
            <person name="Zhang T."/>
            <person name="Song X."/>
            <person name="Zhang H."/>
            <person name="Dai N."/>
            <person name="Sheng W."/>
            <person name="Hou X."/>
            <person name="Wei L."/>
        </authorList>
    </citation>
    <scope>NUCLEOTIDE SEQUENCE</scope>
    <source>
        <strain evidence="1">KEN1</strain>
        <tissue evidence="1">Leaf</tissue>
    </source>
</reference>
<dbReference type="Gene3D" id="3.30.530.20">
    <property type="match status" value="1"/>
</dbReference>